<comment type="similarity">
    <text evidence="2 5">Belongs to the citrate synthase family.</text>
</comment>
<evidence type="ECO:0000256" key="2">
    <source>
        <dbReference type="ARBA" id="ARBA00010566"/>
    </source>
</evidence>
<keyword evidence="3 5" id="KW-0808">Transferase</keyword>
<evidence type="ECO:0000256" key="5">
    <source>
        <dbReference type="PIRNR" id="PIRNR001369"/>
    </source>
</evidence>
<dbReference type="PANTHER" id="PTHR11739">
    <property type="entry name" value="CITRATE SYNTHASE"/>
    <property type="match status" value="1"/>
</dbReference>
<evidence type="ECO:0000256" key="3">
    <source>
        <dbReference type="ARBA" id="ARBA00022679"/>
    </source>
</evidence>
<comment type="catalytic activity">
    <reaction evidence="4">
        <text>oxaloacetate + acetyl-CoA + H2O = citrate + CoA + H(+)</text>
        <dbReference type="Rhea" id="RHEA:16845"/>
        <dbReference type="ChEBI" id="CHEBI:15377"/>
        <dbReference type="ChEBI" id="CHEBI:15378"/>
        <dbReference type="ChEBI" id="CHEBI:16452"/>
        <dbReference type="ChEBI" id="CHEBI:16947"/>
        <dbReference type="ChEBI" id="CHEBI:57287"/>
        <dbReference type="ChEBI" id="CHEBI:57288"/>
        <dbReference type="EC" id="2.3.3.16"/>
    </reaction>
</comment>
<dbReference type="GO" id="GO:0005975">
    <property type="term" value="P:carbohydrate metabolic process"/>
    <property type="evidence" value="ECO:0007669"/>
    <property type="project" value="TreeGrafter"/>
</dbReference>
<dbReference type="RefSeq" id="WP_154525244.1">
    <property type="nucleotide sequence ID" value="NZ_JAQYJL010000008.1"/>
</dbReference>
<keyword evidence="8" id="KW-1185">Reference proteome</keyword>
<gene>
    <name evidence="7" type="ORF">FYJ35_07650</name>
</gene>
<dbReference type="PIRSF" id="PIRSF001369">
    <property type="entry name" value="Citrate_synth"/>
    <property type="match status" value="1"/>
</dbReference>
<dbReference type="EMBL" id="VULZ01000007">
    <property type="protein sequence ID" value="MSS14918.1"/>
    <property type="molecule type" value="Genomic_DNA"/>
</dbReference>
<dbReference type="PRINTS" id="PR00143">
    <property type="entry name" value="CITRTSNTHASE"/>
</dbReference>
<dbReference type="GO" id="GO:0005829">
    <property type="term" value="C:cytosol"/>
    <property type="evidence" value="ECO:0007669"/>
    <property type="project" value="TreeGrafter"/>
</dbReference>
<dbReference type="Pfam" id="PF00285">
    <property type="entry name" value="Citrate_synt"/>
    <property type="match status" value="1"/>
</dbReference>
<evidence type="ECO:0000313" key="8">
    <source>
        <dbReference type="Proteomes" id="UP000481852"/>
    </source>
</evidence>
<comment type="caution">
    <text evidence="7">The sequence shown here is derived from an EMBL/GenBank/DDBJ whole genome shotgun (WGS) entry which is preliminary data.</text>
</comment>
<dbReference type="SUPFAM" id="SSF48256">
    <property type="entry name" value="Citrate synthase"/>
    <property type="match status" value="1"/>
</dbReference>
<comment type="pathway">
    <text evidence="1">Carbohydrate metabolism; tricarboxylic acid cycle.</text>
</comment>
<dbReference type="AlphaFoldDB" id="A0A6L5X695"/>
<evidence type="ECO:0000256" key="1">
    <source>
        <dbReference type="ARBA" id="ARBA00005163"/>
    </source>
</evidence>
<sequence length="461" mass="51980">MGNDKTYEEAYTEITPEMMELARLCERTDQIDPALYTKYDVKPGLRDLNGKGVVAGLTEVSRVQAKKIVDGKEVPDAGHLYYRGRNIEDLVRGFASEGRYGYEEVAYLLLFGELPDQNQLGRFHDILARNQSLFPQNFVRDIIMTAPSSDMMNVLARSILTLYSYDASADDISLPNVLRQCLQVIAMMPMFAIYGYRTYQHYYLGKSLVIRQPKPELSFAENILQMLRKDGKYTDLEARLLDICLVLHMEHGGGNNSTFTDRVVTSSGTDSYSVFAAALGSLKGPRHGGANLKVMQMMADIKENVKDWTDKDEVAAYLTKILNKDAFDHSGLIYGIGHAVYSISDPRAVILERFAKQLSEEKGRAEEMALYHLIEETAPRIIASKSRMYKGVSANVDFFSGFVYDMLDLPRELYTPIFAIARSVGWSAHRLEELARRGKIIRPAYIAVHDNVDYVPLGQRG</sequence>
<dbReference type="InterPro" id="IPR016143">
    <property type="entry name" value="Citrate_synth-like_sm_a-sub"/>
</dbReference>
<dbReference type="InterPro" id="IPR036969">
    <property type="entry name" value="Citrate_synthase_sf"/>
</dbReference>
<proteinExistence type="inferred from homology"/>
<reference evidence="7 8" key="1">
    <citation type="submission" date="2019-08" db="EMBL/GenBank/DDBJ databases">
        <title>In-depth cultivation of the pig gut microbiome towards novel bacterial diversity and tailored functional studies.</title>
        <authorList>
            <person name="Wylensek D."/>
            <person name="Hitch T.C.A."/>
            <person name="Clavel T."/>
        </authorList>
    </citation>
    <scope>NUCLEOTIDE SEQUENCE [LARGE SCALE GENOMIC DNA]</scope>
    <source>
        <strain evidence="7 8">Oil+RF-744-WCA-WT-11</strain>
    </source>
</reference>
<name>A0A6L5X695_9FIRM</name>
<dbReference type="InterPro" id="IPR016142">
    <property type="entry name" value="Citrate_synth-like_lrg_a-sub"/>
</dbReference>
<dbReference type="InterPro" id="IPR024176">
    <property type="entry name" value="Citrate_synthase_bac-typ"/>
</dbReference>
<dbReference type="PANTHER" id="PTHR11739:SF4">
    <property type="entry name" value="CITRATE SYNTHASE, PEROXISOMAL"/>
    <property type="match status" value="1"/>
</dbReference>
<dbReference type="GO" id="GO:0006099">
    <property type="term" value="P:tricarboxylic acid cycle"/>
    <property type="evidence" value="ECO:0007669"/>
    <property type="project" value="UniProtKB-UniPathway"/>
</dbReference>
<dbReference type="NCBIfam" id="NF010635">
    <property type="entry name" value="PRK14032.1"/>
    <property type="match status" value="1"/>
</dbReference>
<organism evidence="7 8">
    <name type="scientific">Porcincola intestinalis</name>
    <dbReference type="NCBI Taxonomy" id="2606632"/>
    <lineage>
        <taxon>Bacteria</taxon>
        <taxon>Bacillati</taxon>
        <taxon>Bacillota</taxon>
        <taxon>Clostridia</taxon>
        <taxon>Lachnospirales</taxon>
        <taxon>Lachnospiraceae</taxon>
        <taxon>Porcincola</taxon>
    </lineage>
</organism>
<evidence type="ECO:0000313" key="7">
    <source>
        <dbReference type="EMBL" id="MSS14918.1"/>
    </source>
</evidence>
<dbReference type="Gene3D" id="1.10.230.10">
    <property type="entry name" value="Cytochrome P450-Terp, domain 2"/>
    <property type="match status" value="1"/>
</dbReference>
<dbReference type="Gene3D" id="1.10.580.10">
    <property type="entry name" value="Citrate Synthase, domain 1"/>
    <property type="match status" value="1"/>
</dbReference>
<feature type="active site" evidence="6">
    <location>
        <position position="338"/>
    </location>
</feature>
<evidence type="ECO:0000256" key="6">
    <source>
        <dbReference type="PIRSR" id="PIRSR001369-1"/>
    </source>
</evidence>
<feature type="active site" evidence="6">
    <location>
        <position position="397"/>
    </location>
</feature>
<protein>
    <recommendedName>
        <fullName evidence="5">Citrate synthase</fullName>
    </recommendedName>
</protein>
<dbReference type="UniPathway" id="UPA00223"/>
<dbReference type="Proteomes" id="UP000481852">
    <property type="component" value="Unassembled WGS sequence"/>
</dbReference>
<evidence type="ECO:0000256" key="4">
    <source>
        <dbReference type="ARBA" id="ARBA00049288"/>
    </source>
</evidence>
<dbReference type="InterPro" id="IPR002020">
    <property type="entry name" value="Citrate_synthase"/>
</dbReference>
<dbReference type="GO" id="GO:0036440">
    <property type="term" value="F:citrate synthase activity"/>
    <property type="evidence" value="ECO:0007669"/>
    <property type="project" value="UniProtKB-EC"/>
</dbReference>
<accession>A0A6L5X695</accession>